<dbReference type="EMBL" id="RQGD01000010">
    <property type="protein sequence ID" value="TGL62103.1"/>
    <property type="molecule type" value="Genomic_DNA"/>
</dbReference>
<reference evidence="6" key="1">
    <citation type="journal article" date="2019" name="PLoS Negl. Trop. Dis.">
        <title>Revisiting the worldwide diversity of Leptospira species in the environment.</title>
        <authorList>
            <person name="Vincent A.T."/>
            <person name="Schiettekatte O."/>
            <person name="Bourhy P."/>
            <person name="Veyrier F.J."/>
            <person name="Picardeau M."/>
        </authorList>
    </citation>
    <scope>NUCLEOTIDE SEQUENCE [LARGE SCALE GENOMIC DNA]</scope>
    <source>
        <strain evidence="6">201702476</strain>
    </source>
</reference>
<dbReference type="Gene3D" id="3.30.590.10">
    <property type="entry name" value="Glutamine synthetase/guanido kinase, catalytic domain"/>
    <property type="match status" value="1"/>
</dbReference>
<evidence type="ECO:0000313" key="7">
    <source>
        <dbReference type="Proteomes" id="UP000297693"/>
    </source>
</evidence>
<gene>
    <name evidence="6" type="ORF">EHQ58_02550</name>
</gene>
<accession>A0A4R9KBB0</accession>
<keyword evidence="2" id="KW-0547">Nucleotide-binding</keyword>
<keyword evidence="7" id="KW-1185">Reference proteome</keyword>
<keyword evidence="3" id="KW-0418">Kinase</keyword>
<name>A0A4R9KBB0_9LEPT</name>
<feature type="domain" description="Phosphagen kinase C-terminal" evidence="5">
    <location>
        <begin position="77"/>
        <end position="147"/>
    </location>
</feature>
<evidence type="ECO:0000256" key="1">
    <source>
        <dbReference type="ARBA" id="ARBA00022679"/>
    </source>
</evidence>
<dbReference type="GO" id="GO:0005524">
    <property type="term" value="F:ATP binding"/>
    <property type="evidence" value="ECO:0007669"/>
    <property type="project" value="UniProtKB-KW"/>
</dbReference>
<organism evidence="6 7">
    <name type="scientific">Leptospira ognonensis</name>
    <dbReference type="NCBI Taxonomy" id="2484945"/>
    <lineage>
        <taxon>Bacteria</taxon>
        <taxon>Pseudomonadati</taxon>
        <taxon>Spirochaetota</taxon>
        <taxon>Spirochaetia</taxon>
        <taxon>Leptospirales</taxon>
        <taxon>Leptospiraceae</taxon>
        <taxon>Leptospira</taxon>
    </lineage>
</organism>
<evidence type="ECO:0000256" key="4">
    <source>
        <dbReference type="ARBA" id="ARBA00022840"/>
    </source>
</evidence>
<evidence type="ECO:0000256" key="2">
    <source>
        <dbReference type="ARBA" id="ARBA00022741"/>
    </source>
</evidence>
<evidence type="ECO:0000259" key="5">
    <source>
        <dbReference type="Pfam" id="PF00217"/>
    </source>
</evidence>
<dbReference type="InterPro" id="IPR022414">
    <property type="entry name" value="ATP-guanido_PTrfase_cat"/>
</dbReference>
<dbReference type="InterPro" id="IPR014746">
    <property type="entry name" value="Gln_synth/guanido_kin_cat_dom"/>
</dbReference>
<comment type="caution">
    <text evidence="6">The sequence shown here is derived from an EMBL/GenBank/DDBJ whole genome shotgun (WGS) entry which is preliminary data.</text>
</comment>
<dbReference type="Proteomes" id="UP000297693">
    <property type="component" value="Unassembled WGS sequence"/>
</dbReference>
<dbReference type="SUPFAM" id="SSF55931">
    <property type="entry name" value="Glutamine synthetase/guanido kinase"/>
    <property type="match status" value="1"/>
</dbReference>
<dbReference type="AlphaFoldDB" id="A0A4R9KBB0"/>
<keyword evidence="1" id="KW-0808">Transferase</keyword>
<dbReference type="GO" id="GO:0016301">
    <property type="term" value="F:kinase activity"/>
    <property type="evidence" value="ECO:0007669"/>
    <property type="project" value="UniProtKB-KW"/>
</dbReference>
<evidence type="ECO:0000256" key="3">
    <source>
        <dbReference type="ARBA" id="ARBA00022777"/>
    </source>
</evidence>
<sequence length="215" mass="24833">MIRVPVEHKNLLTRIKDIKSVGKIEWSDVTYRLRLARCFRKGFFPFYTNEKDKTRSLLDRHGFEMGENAREAKVNAEGIKFYTGDEDHLRMEWMQTPVSLAKNGCFHLPGSLRFLYEKGLWAWNPKVGFLNSCPTNCGRGDRLSVQARTNPESLFLILSSIENQLGFSLEFRKIADESKVSRNEKDTVLVQISIKNANPFQKLRFFKILGLLGLV</sequence>
<evidence type="ECO:0000313" key="6">
    <source>
        <dbReference type="EMBL" id="TGL62103.1"/>
    </source>
</evidence>
<dbReference type="Pfam" id="PF00217">
    <property type="entry name" value="ATP-gua_Ptrans"/>
    <property type="match status" value="1"/>
</dbReference>
<protein>
    <recommendedName>
        <fullName evidence="5">Phosphagen kinase C-terminal domain-containing protein</fullName>
    </recommendedName>
</protein>
<keyword evidence="4" id="KW-0067">ATP-binding</keyword>
<proteinExistence type="predicted"/>